<evidence type="ECO:0000313" key="3">
    <source>
        <dbReference type="EMBL" id="RVX10405.1"/>
    </source>
</evidence>
<gene>
    <name evidence="3" type="ORF">CK203_016895</name>
</gene>
<evidence type="ECO:0000259" key="2">
    <source>
        <dbReference type="Pfam" id="PF03732"/>
    </source>
</evidence>
<dbReference type="InterPro" id="IPR005162">
    <property type="entry name" value="Retrotrans_gag_dom"/>
</dbReference>
<feature type="domain" description="Retrotransposon gag" evidence="2">
    <location>
        <begin position="182"/>
        <end position="261"/>
    </location>
</feature>
<organism evidence="3 4">
    <name type="scientific">Vitis vinifera</name>
    <name type="common">Grape</name>
    <dbReference type="NCBI Taxonomy" id="29760"/>
    <lineage>
        <taxon>Eukaryota</taxon>
        <taxon>Viridiplantae</taxon>
        <taxon>Streptophyta</taxon>
        <taxon>Embryophyta</taxon>
        <taxon>Tracheophyta</taxon>
        <taxon>Spermatophyta</taxon>
        <taxon>Magnoliopsida</taxon>
        <taxon>eudicotyledons</taxon>
        <taxon>Gunneridae</taxon>
        <taxon>Pentapetalae</taxon>
        <taxon>rosids</taxon>
        <taxon>Vitales</taxon>
        <taxon>Vitaceae</taxon>
        <taxon>Viteae</taxon>
        <taxon>Vitis</taxon>
    </lineage>
</organism>
<protein>
    <recommendedName>
        <fullName evidence="2">Retrotransposon gag domain-containing protein</fullName>
    </recommendedName>
</protein>
<name>A0A438JN96_VITVI</name>
<reference evidence="3 4" key="1">
    <citation type="journal article" date="2018" name="PLoS Genet.">
        <title>Population sequencing reveals clonal diversity and ancestral inbreeding in the grapevine cultivar Chardonnay.</title>
        <authorList>
            <person name="Roach M.J."/>
            <person name="Johnson D.L."/>
            <person name="Bohlmann J."/>
            <person name="van Vuuren H.J."/>
            <person name="Jones S.J."/>
            <person name="Pretorius I.S."/>
            <person name="Schmidt S.A."/>
            <person name="Borneman A.R."/>
        </authorList>
    </citation>
    <scope>NUCLEOTIDE SEQUENCE [LARGE SCALE GENOMIC DNA]</scope>
    <source>
        <strain evidence="4">cv. Chardonnay</strain>
        <tissue evidence="3">Leaf</tissue>
    </source>
</reference>
<sequence length="478" mass="54548">MQALLQETMRLREENDVLRIQVSSSGPPHGQRSRGQGANSRHNQGVAYPGTVGVAPDILNERPSERPLPTYHTPQDESSDSTSVSSKRQCDKRPQLSDAMRARLGPEAPGKDRPPTAATWETRLDDMLSTPFSSPIINYDPPRGFLLPKFSAYNGSSDPFDHIMHYRQLMTLNIRNDPLLCKVFPAILQGQALSWFHRLPMNYVDNFWDLSEAFVGQYLCSVRHKHNINTLQNIKMQENESLREFVKQFGQTVLQVEAYSMDVVLQIFKNDAERSSKSPNQQRSPRRRQGEQSHPELPSLTPLIVLYEKLLLMIRELSNFRWPGPIKADPAKRDHNKKCVYHKEHGHTTEQCGSLHYLVERLIKAGHLKQYIRLEARGMETSRSRTSRTLKALIAPRAVINYIHGGPLDEEYDSKRNRQRLLRVASVRERINSVLPKLTGGSAHLIDRTIIFPLVDPMRILQPHCDVLILSLGLDTLT</sequence>
<dbReference type="Proteomes" id="UP000288805">
    <property type="component" value="Unassembled WGS sequence"/>
</dbReference>
<feature type="compositionally biased region" description="Polar residues" evidence="1">
    <location>
        <begin position="33"/>
        <end position="43"/>
    </location>
</feature>
<comment type="caution">
    <text evidence="3">The sequence shown here is derived from an EMBL/GenBank/DDBJ whole genome shotgun (WGS) entry which is preliminary data.</text>
</comment>
<evidence type="ECO:0000313" key="4">
    <source>
        <dbReference type="Proteomes" id="UP000288805"/>
    </source>
</evidence>
<dbReference type="EMBL" id="QGNW01000034">
    <property type="protein sequence ID" value="RVX10405.1"/>
    <property type="molecule type" value="Genomic_DNA"/>
</dbReference>
<dbReference type="PANTHER" id="PTHR33223">
    <property type="entry name" value="CCHC-TYPE DOMAIN-CONTAINING PROTEIN"/>
    <property type="match status" value="1"/>
</dbReference>
<evidence type="ECO:0000256" key="1">
    <source>
        <dbReference type="SAM" id="MobiDB-lite"/>
    </source>
</evidence>
<feature type="region of interest" description="Disordered" evidence="1">
    <location>
        <begin position="272"/>
        <end position="296"/>
    </location>
</feature>
<dbReference type="Pfam" id="PF03732">
    <property type="entry name" value="Retrotrans_gag"/>
    <property type="match status" value="1"/>
</dbReference>
<accession>A0A438JN96</accession>
<dbReference type="AlphaFoldDB" id="A0A438JN96"/>
<feature type="region of interest" description="Disordered" evidence="1">
    <location>
        <begin position="15"/>
        <end position="117"/>
    </location>
</feature>
<proteinExistence type="predicted"/>
<dbReference type="PANTHER" id="PTHR33223:SF10">
    <property type="entry name" value="AMINOTRANSFERASE-LIKE PLANT MOBILE DOMAIN-CONTAINING PROTEIN"/>
    <property type="match status" value="1"/>
</dbReference>